<dbReference type="AlphaFoldDB" id="A0A382C7H7"/>
<dbReference type="EMBL" id="UINC01033093">
    <property type="protein sequence ID" value="SVB21819.1"/>
    <property type="molecule type" value="Genomic_DNA"/>
</dbReference>
<gene>
    <name evidence="1" type="ORF">METZ01_LOCUS174673</name>
</gene>
<proteinExistence type="predicted"/>
<accession>A0A382C7H7</accession>
<protein>
    <submittedName>
        <fullName evidence="1">Uncharacterized protein</fullName>
    </submittedName>
</protein>
<evidence type="ECO:0000313" key="1">
    <source>
        <dbReference type="EMBL" id="SVB21819.1"/>
    </source>
</evidence>
<sequence length="41" mass="4822">MLVLQNVLFKYIQFSAPNDRLWREPDCEELVCPSAGEPRQK</sequence>
<reference evidence="1" key="1">
    <citation type="submission" date="2018-05" db="EMBL/GenBank/DDBJ databases">
        <authorList>
            <person name="Lanie J.A."/>
            <person name="Ng W.-L."/>
            <person name="Kazmierczak K.M."/>
            <person name="Andrzejewski T.M."/>
            <person name="Davidsen T.M."/>
            <person name="Wayne K.J."/>
            <person name="Tettelin H."/>
            <person name="Glass J.I."/>
            <person name="Rusch D."/>
            <person name="Podicherti R."/>
            <person name="Tsui H.-C.T."/>
            <person name="Winkler M.E."/>
        </authorList>
    </citation>
    <scope>NUCLEOTIDE SEQUENCE</scope>
</reference>
<organism evidence="1">
    <name type="scientific">marine metagenome</name>
    <dbReference type="NCBI Taxonomy" id="408172"/>
    <lineage>
        <taxon>unclassified sequences</taxon>
        <taxon>metagenomes</taxon>
        <taxon>ecological metagenomes</taxon>
    </lineage>
</organism>
<name>A0A382C7H7_9ZZZZ</name>